<name>A0A326U4Q5_THEHA</name>
<protein>
    <submittedName>
        <fullName evidence="1">Uncharacterized protein</fullName>
    </submittedName>
</protein>
<dbReference type="AlphaFoldDB" id="A0A326U4Q5"/>
<dbReference type="EMBL" id="QKUF01000013">
    <property type="protein sequence ID" value="PZW27110.1"/>
    <property type="molecule type" value="Genomic_DNA"/>
</dbReference>
<organism evidence="1 2">
    <name type="scientific">Thermosporothrix hazakensis</name>
    <dbReference type="NCBI Taxonomy" id="644383"/>
    <lineage>
        <taxon>Bacteria</taxon>
        <taxon>Bacillati</taxon>
        <taxon>Chloroflexota</taxon>
        <taxon>Ktedonobacteria</taxon>
        <taxon>Ktedonobacterales</taxon>
        <taxon>Thermosporotrichaceae</taxon>
        <taxon>Thermosporothrix</taxon>
    </lineage>
</organism>
<comment type="caution">
    <text evidence="1">The sequence shown here is derived from an EMBL/GenBank/DDBJ whole genome shotgun (WGS) entry which is preliminary data.</text>
</comment>
<reference evidence="1 2" key="1">
    <citation type="submission" date="2018-06" db="EMBL/GenBank/DDBJ databases">
        <title>Genomic Encyclopedia of Archaeal and Bacterial Type Strains, Phase II (KMG-II): from individual species to whole genera.</title>
        <authorList>
            <person name="Goeker M."/>
        </authorList>
    </citation>
    <scope>NUCLEOTIDE SEQUENCE [LARGE SCALE GENOMIC DNA]</scope>
    <source>
        <strain evidence="1 2">ATCC BAA-1881</strain>
    </source>
</reference>
<proteinExistence type="predicted"/>
<accession>A0A326U4Q5</accession>
<evidence type="ECO:0000313" key="2">
    <source>
        <dbReference type="Proteomes" id="UP000248806"/>
    </source>
</evidence>
<dbReference type="Proteomes" id="UP000248806">
    <property type="component" value="Unassembled WGS sequence"/>
</dbReference>
<keyword evidence="2" id="KW-1185">Reference proteome</keyword>
<sequence>MRAVVKPQTQQTYYVAYFEMTNLPEGTTEVHVQSIIDALSGKPTPLNFTLPVHQP</sequence>
<evidence type="ECO:0000313" key="1">
    <source>
        <dbReference type="EMBL" id="PZW27110.1"/>
    </source>
</evidence>
<gene>
    <name evidence="1" type="ORF">EI42_03673</name>
</gene>